<dbReference type="Proteomes" id="UP000546970">
    <property type="component" value="Unassembled WGS sequence"/>
</dbReference>
<dbReference type="RefSeq" id="WP_169277617.1">
    <property type="nucleotide sequence ID" value="NZ_JABBCP010000004.1"/>
</dbReference>
<sequence>MFPRFKSNKEILATLAEDGFLDAGTPEALYVLDHVSYQHLLPYIKVLDSLPAWEQRTINMVHNLLTFDRRMQSMLMKYIGIFEAQFRAQYLRTMASEHGPYAVYDGSLFLRPDNYERSFRSYSEEVDKRISRDKPFRAAFEAGHRRLPIWMGLECMTLGTLSALFSNTADKSVTDAVAESFRCTKAELTSWTKTITAVRNICAHFEPLFIRAQLPSQPKGIIGNTCPRRSPLYAIVLLSRLLEDMEFESYDGNLIYARRLEMDAREYLLMLEKFCGGLLPLPSVPQNWRTYLHVLS</sequence>
<gene>
    <name evidence="1" type="ORF">HF320_06245</name>
</gene>
<organism evidence="1 2">
    <name type="scientific">Collinsella acetigenes</name>
    <dbReference type="NCBI Taxonomy" id="2713419"/>
    <lineage>
        <taxon>Bacteria</taxon>
        <taxon>Bacillati</taxon>
        <taxon>Actinomycetota</taxon>
        <taxon>Coriobacteriia</taxon>
        <taxon>Coriobacteriales</taxon>
        <taxon>Coriobacteriaceae</taxon>
        <taxon>Collinsella</taxon>
    </lineage>
</organism>
<reference evidence="1 2" key="1">
    <citation type="submission" date="2020-04" db="EMBL/GenBank/DDBJ databases">
        <title>Collinsella sp. KGMB02528 nov., an anaerobic actinobacterium isolated from human feces.</title>
        <authorList>
            <person name="Han K.-I."/>
            <person name="Eom M.K."/>
            <person name="Kim J.-S."/>
            <person name="Lee K.C."/>
            <person name="Suh M.K."/>
            <person name="Park S.-H."/>
            <person name="Lee J.H."/>
            <person name="Kang S.W."/>
            <person name="Park J.-E."/>
            <person name="Oh B.S."/>
            <person name="Yu S.Y."/>
            <person name="Choi S.-H."/>
            <person name="Lee D.H."/>
            <person name="Yoon H."/>
            <person name="Kim B.-Y."/>
            <person name="Lee J.H."/>
            <person name="Lee J.-S."/>
        </authorList>
    </citation>
    <scope>NUCLEOTIDE SEQUENCE [LARGE SCALE GENOMIC DNA]</scope>
    <source>
        <strain evidence="1 2">KGMB02528</strain>
    </source>
</reference>
<protein>
    <submittedName>
        <fullName evidence="1">Abi family protein</fullName>
    </submittedName>
</protein>
<dbReference type="EMBL" id="JABBCP010000004">
    <property type="protein sequence ID" value="NMF55924.1"/>
    <property type="molecule type" value="Genomic_DNA"/>
</dbReference>
<keyword evidence="2" id="KW-1185">Reference proteome</keyword>
<dbReference type="Pfam" id="PF07751">
    <property type="entry name" value="Abi_2"/>
    <property type="match status" value="1"/>
</dbReference>
<dbReference type="InterPro" id="IPR011664">
    <property type="entry name" value="Abi_system_AbiD/AbiF-like"/>
</dbReference>
<accession>A0A7X9YIJ7</accession>
<dbReference type="AlphaFoldDB" id="A0A7X9YIJ7"/>
<evidence type="ECO:0000313" key="1">
    <source>
        <dbReference type="EMBL" id="NMF55924.1"/>
    </source>
</evidence>
<evidence type="ECO:0000313" key="2">
    <source>
        <dbReference type="Proteomes" id="UP000546970"/>
    </source>
</evidence>
<name>A0A7X9YIJ7_9ACTN</name>
<comment type="caution">
    <text evidence="1">The sequence shown here is derived from an EMBL/GenBank/DDBJ whole genome shotgun (WGS) entry which is preliminary data.</text>
</comment>
<proteinExistence type="predicted"/>